<gene>
    <name evidence="7" type="ORF">HHL15_25435</name>
</gene>
<reference evidence="7 8" key="1">
    <citation type="submission" date="2020-04" db="EMBL/GenBank/DDBJ databases">
        <title>Zoogloea sp. G-4-1-14 isolated from soil.</title>
        <authorList>
            <person name="Dahal R.H."/>
        </authorList>
    </citation>
    <scope>NUCLEOTIDE SEQUENCE [LARGE SCALE GENOMIC DNA]</scope>
    <source>
        <strain evidence="7 8">G-4-1-14</strain>
    </source>
</reference>
<comment type="caution">
    <text evidence="7">The sequence shown here is derived from an EMBL/GenBank/DDBJ whole genome shotgun (WGS) entry which is preliminary data.</text>
</comment>
<keyword evidence="3" id="KW-1133">Transmembrane helix</keyword>
<dbReference type="Proteomes" id="UP000580043">
    <property type="component" value="Unassembled WGS sequence"/>
</dbReference>
<keyword evidence="2" id="KW-0812">Transmembrane</keyword>
<keyword evidence="4" id="KW-0472">Membrane</keyword>
<evidence type="ECO:0000313" key="7">
    <source>
        <dbReference type="EMBL" id="NML29093.1"/>
    </source>
</evidence>
<comment type="subcellular location">
    <subcellularLocation>
        <location evidence="1">Membrane</location>
        <topology evidence="1">Single-pass membrane protein</topology>
    </subcellularLocation>
</comment>
<dbReference type="Pfam" id="PF03544">
    <property type="entry name" value="TonB_C"/>
    <property type="match status" value="1"/>
</dbReference>
<accession>A0A848GFC8</accession>
<evidence type="ECO:0000256" key="4">
    <source>
        <dbReference type="ARBA" id="ARBA00023136"/>
    </source>
</evidence>
<evidence type="ECO:0000256" key="3">
    <source>
        <dbReference type="ARBA" id="ARBA00022989"/>
    </source>
</evidence>
<dbReference type="Gene3D" id="3.30.1150.10">
    <property type="match status" value="1"/>
</dbReference>
<dbReference type="RefSeq" id="WP_169148588.1">
    <property type="nucleotide sequence ID" value="NZ_JABBGA010000049.1"/>
</dbReference>
<dbReference type="GO" id="GO:0055085">
    <property type="term" value="P:transmembrane transport"/>
    <property type="evidence" value="ECO:0007669"/>
    <property type="project" value="InterPro"/>
</dbReference>
<dbReference type="InterPro" id="IPR006260">
    <property type="entry name" value="TonB/TolA_C"/>
</dbReference>
<feature type="region of interest" description="Disordered" evidence="5">
    <location>
        <begin position="80"/>
        <end position="100"/>
    </location>
</feature>
<evidence type="ECO:0000256" key="2">
    <source>
        <dbReference type="ARBA" id="ARBA00022692"/>
    </source>
</evidence>
<name>A0A848GFC8_9RHOO</name>
<keyword evidence="8" id="KW-1185">Reference proteome</keyword>
<proteinExistence type="predicted"/>
<sequence length="231" mass="24073">MRPRAWLGIVLMSILGHVALLWPGAVRHLPASGVSALNVTLVVPVPRLDPLPGAFSVEEGLQAGTVKGGAGIDGRKMRRAAAGEKVVTPSNSSRAVGSSRDNDVVIQASDPELQQAPAVSAERQSGAAALDAYRFALAREVLRIQSYPAQLQERAQGGIVELEVRLPEAGRSMPLISILASSGRRALDEAALDAMQEGLKSIPLPAAHGSFRLSVLFEAGRVPEGAGGAGR</sequence>
<dbReference type="NCBIfam" id="TIGR01352">
    <property type="entry name" value="tonB_Cterm"/>
    <property type="match status" value="1"/>
</dbReference>
<protein>
    <submittedName>
        <fullName evidence="7">TonB family protein</fullName>
    </submittedName>
</protein>
<evidence type="ECO:0000256" key="1">
    <source>
        <dbReference type="ARBA" id="ARBA00004167"/>
    </source>
</evidence>
<dbReference type="InterPro" id="IPR037682">
    <property type="entry name" value="TonB_C"/>
</dbReference>
<evidence type="ECO:0000313" key="8">
    <source>
        <dbReference type="Proteomes" id="UP000580043"/>
    </source>
</evidence>
<evidence type="ECO:0000259" key="6">
    <source>
        <dbReference type="Pfam" id="PF03544"/>
    </source>
</evidence>
<evidence type="ECO:0000256" key="5">
    <source>
        <dbReference type="SAM" id="MobiDB-lite"/>
    </source>
</evidence>
<feature type="domain" description="TonB C-terminal" evidence="6">
    <location>
        <begin position="146"/>
        <end position="205"/>
    </location>
</feature>
<dbReference type="SUPFAM" id="SSF74653">
    <property type="entry name" value="TolA/TonB C-terminal domain"/>
    <property type="match status" value="1"/>
</dbReference>
<dbReference type="AlphaFoldDB" id="A0A848GFC8"/>
<dbReference type="GO" id="GO:0016020">
    <property type="term" value="C:membrane"/>
    <property type="evidence" value="ECO:0007669"/>
    <property type="project" value="UniProtKB-SubCell"/>
</dbReference>
<organism evidence="7 8">
    <name type="scientific">Zoogloea dura</name>
    <dbReference type="NCBI Taxonomy" id="2728840"/>
    <lineage>
        <taxon>Bacteria</taxon>
        <taxon>Pseudomonadati</taxon>
        <taxon>Pseudomonadota</taxon>
        <taxon>Betaproteobacteria</taxon>
        <taxon>Rhodocyclales</taxon>
        <taxon>Zoogloeaceae</taxon>
        <taxon>Zoogloea</taxon>
    </lineage>
</organism>
<dbReference type="EMBL" id="JABBGA010000049">
    <property type="protein sequence ID" value="NML29093.1"/>
    <property type="molecule type" value="Genomic_DNA"/>
</dbReference>